<keyword evidence="2" id="KW-0732">Signal</keyword>
<evidence type="ECO:0000256" key="2">
    <source>
        <dbReference type="SAM" id="SignalP"/>
    </source>
</evidence>
<feature type="transmembrane region" description="Helical" evidence="1">
    <location>
        <begin position="176"/>
        <end position="195"/>
    </location>
</feature>
<dbReference type="Proteomes" id="UP000295391">
    <property type="component" value="Unassembled WGS sequence"/>
</dbReference>
<dbReference type="OrthoDB" id="9808192at2"/>
<feature type="signal peptide" evidence="2">
    <location>
        <begin position="1"/>
        <end position="20"/>
    </location>
</feature>
<reference evidence="3 4" key="1">
    <citation type="submission" date="2019-03" db="EMBL/GenBank/DDBJ databases">
        <title>Genomic Encyclopedia of Type Strains, Phase III (KMG-III): the genomes of soil and plant-associated and newly described type strains.</title>
        <authorList>
            <person name="Whitman W."/>
        </authorList>
    </citation>
    <scope>NUCLEOTIDE SEQUENCE [LARGE SCALE GENOMIC DNA]</scope>
    <source>
        <strain evidence="3 4">CGMCC 1.7002</strain>
    </source>
</reference>
<organism evidence="3 4">
    <name type="scientific">Maritalea mobilis</name>
    <dbReference type="NCBI Taxonomy" id="483324"/>
    <lineage>
        <taxon>Bacteria</taxon>
        <taxon>Pseudomonadati</taxon>
        <taxon>Pseudomonadota</taxon>
        <taxon>Alphaproteobacteria</taxon>
        <taxon>Hyphomicrobiales</taxon>
        <taxon>Devosiaceae</taxon>
        <taxon>Maritalea</taxon>
    </lineage>
</organism>
<keyword evidence="1" id="KW-0812">Transmembrane</keyword>
<keyword evidence="4" id="KW-1185">Reference proteome</keyword>
<keyword evidence="1" id="KW-0472">Membrane</keyword>
<name>A0A4R6VTA1_9HYPH</name>
<sequence length="196" mass="19997">MKKFLTSLIFLLSFTAPAFAHLNPAEHGSFSAGFTHPIFGMDHVLVMFAVGLWAWQIGGKAIVAVPSAFVAAMIVGFALSLLGAPLPFVEPTILASVVALGLLLTFAVKLPSTTGAVLVGAFALFHGHAHGSELGGATALSYALGFALATATLHAGGIALGLTIDKLFGTKNQTAIALSRAVGGMTVFAGLSLFFA</sequence>
<accession>A0A4R6VTA1</accession>
<proteinExistence type="predicted"/>
<evidence type="ECO:0000313" key="4">
    <source>
        <dbReference type="Proteomes" id="UP000295391"/>
    </source>
</evidence>
<feature type="transmembrane region" description="Helical" evidence="1">
    <location>
        <begin position="62"/>
        <end position="82"/>
    </location>
</feature>
<dbReference type="Pfam" id="PF04955">
    <property type="entry name" value="HupE_UreJ"/>
    <property type="match status" value="1"/>
</dbReference>
<dbReference type="PIRSF" id="PIRSF016919">
    <property type="entry name" value="HupE_UreJ"/>
    <property type="match status" value="1"/>
</dbReference>
<feature type="transmembrane region" description="Helical" evidence="1">
    <location>
        <begin position="143"/>
        <end position="164"/>
    </location>
</feature>
<feature type="chain" id="PRO_5020605557" evidence="2">
    <location>
        <begin position="21"/>
        <end position="196"/>
    </location>
</feature>
<dbReference type="InterPro" id="IPR007038">
    <property type="entry name" value="HupE_UreJ"/>
</dbReference>
<dbReference type="AlphaFoldDB" id="A0A4R6VTA1"/>
<evidence type="ECO:0000256" key="1">
    <source>
        <dbReference type="SAM" id="Phobius"/>
    </source>
</evidence>
<comment type="caution">
    <text evidence="3">The sequence shown here is derived from an EMBL/GenBank/DDBJ whole genome shotgun (WGS) entry which is preliminary data.</text>
</comment>
<evidence type="ECO:0000313" key="3">
    <source>
        <dbReference type="EMBL" id="TDQ67289.1"/>
    </source>
</evidence>
<dbReference type="EMBL" id="SNYR01000001">
    <property type="protein sequence ID" value="TDQ67289.1"/>
    <property type="molecule type" value="Genomic_DNA"/>
</dbReference>
<dbReference type="RefSeq" id="WP_133571913.1">
    <property type="nucleotide sequence ID" value="NZ_SNYR01000001.1"/>
</dbReference>
<gene>
    <name evidence="3" type="ORF">ATL17_1299</name>
</gene>
<protein>
    <submittedName>
        <fullName evidence="3">Urease accessory protein</fullName>
    </submittedName>
</protein>
<feature type="transmembrane region" description="Helical" evidence="1">
    <location>
        <begin position="88"/>
        <end position="108"/>
    </location>
</feature>
<keyword evidence="1" id="KW-1133">Transmembrane helix</keyword>
<feature type="transmembrane region" description="Helical" evidence="1">
    <location>
        <begin position="36"/>
        <end position="55"/>
    </location>
</feature>